<dbReference type="Proteomes" id="UP000256585">
    <property type="component" value="Chromosome"/>
</dbReference>
<dbReference type="OrthoDB" id="398390at2"/>
<dbReference type="EMBL" id="CP033058">
    <property type="protein sequence ID" value="AZZ65402.1"/>
    <property type="molecule type" value="Genomic_DNA"/>
</dbReference>
<dbReference type="Pfam" id="PF10896">
    <property type="entry name" value="DUF2714"/>
    <property type="match status" value="1"/>
</dbReference>
<evidence type="ECO:0000313" key="1">
    <source>
        <dbReference type="EMBL" id="AZZ65402.1"/>
    </source>
</evidence>
<keyword evidence="2" id="KW-1185">Reference proteome</keyword>
<name>A0A3Q9V917_9BACT</name>
<organism evidence="1 2">
    <name type="scientific">Metamycoplasma phocicerebrale</name>
    <dbReference type="NCBI Taxonomy" id="142649"/>
    <lineage>
        <taxon>Bacteria</taxon>
        <taxon>Bacillati</taxon>
        <taxon>Mycoplasmatota</taxon>
        <taxon>Mycoplasmoidales</taxon>
        <taxon>Metamycoplasmataceae</taxon>
        <taxon>Metamycoplasma</taxon>
    </lineage>
</organism>
<dbReference type="AlphaFoldDB" id="A0A3Q9V917"/>
<evidence type="ECO:0000313" key="2">
    <source>
        <dbReference type="Proteomes" id="UP000256585"/>
    </source>
</evidence>
<accession>A0A3Q9V917</accession>
<reference evidence="1" key="1">
    <citation type="submission" date="2019-03" db="EMBL/GenBank/DDBJ databases">
        <title>Draft Sequence and Annotation of the Mycoplasma phocicerebrale Strain 1049T Genome.</title>
        <authorList>
            <person name="Frasca S.Jr."/>
            <person name="Kutish G.F."/>
            <person name="Castellanos Gell J."/>
            <person name="Michaels D.L."/>
            <person name="Brown D.R."/>
        </authorList>
    </citation>
    <scope>NUCLEOTIDE SEQUENCE</scope>
    <source>
        <strain evidence="1">1049</strain>
    </source>
</reference>
<gene>
    <name evidence="1" type="ORF">DMC14_001180</name>
</gene>
<dbReference type="KEGG" id="mphc:DMC14_001180"/>
<proteinExistence type="predicted"/>
<dbReference type="InterPro" id="IPR021222">
    <property type="entry name" value="DUF2714"/>
</dbReference>
<protein>
    <submittedName>
        <fullName evidence="1">DUF2714 domain-containing protein</fullName>
    </submittedName>
</protein>
<sequence>MLKNTDLELKSNKDDILFWLEKKLTKGNFINFDKLLSTVLLTNSLTKDNKDFVSFLNKINNALKNFEKIDFINFAIDFQNDKKFSISKKVPVINFNLKNVLSTTGFENFYNLEIDNLLENYYVEFLPNIVLYKTKDSSNFRIYIMSSYFKNMVKGEKNAN</sequence>
<dbReference type="RefSeq" id="WP_116171768.1">
    <property type="nucleotide sequence ID" value="NZ_CP033058.2"/>
</dbReference>